<dbReference type="PANTHER" id="PTHR11839">
    <property type="entry name" value="UDP/ADP-SUGAR PYROPHOSPHATASE"/>
    <property type="match status" value="1"/>
</dbReference>
<name>A0A8J2UC62_9BACT</name>
<protein>
    <recommendedName>
        <fullName evidence="4">GDP-mannose pyrophosphatase</fullName>
    </recommendedName>
    <alternativeName>
        <fullName evidence="6">GDP-mannose hydrolase</fullName>
    </alternativeName>
    <alternativeName>
        <fullName evidence="7">GDPMK</fullName>
    </alternativeName>
</protein>
<dbReference type="CDD" id="cd03424">
    <property type="entry name" value="NUDIX_ADPRase_Nudt5_UGPPase_Nudt14"/>
    <property type="match status" value="1"/>
</dbReference>
<dbReference type="GO" id="GO:0005829">
    <property type="term" value="C:cytosol"/>
    <property type="evidence" value="ECO:0007669"/>
    <property type="project" value="TreeGrafter"/>
</dbReference>
<evidence type="ECO:0000256" key="3">
    <source>
        <dbReference type="ARBA" id="ARBA00007275"/>
    </source>
</evidence>
<sequence>MKDLSWKTLSSEYLFKESWFTLRSDTCETQEGKIISPYYVYEFPTWVIAVALTADGRFILERQYRHALDVTDFELPGGCVDDTDATLEAALRRELLEETGYGFDAVEYLGKTSANPSTNNNWAHFFLATGGQKVQEQHLDFNEEIEVYLYTLDELKQLLSNNGLVQSMHVTALFYALMRLGHLQW</sequence>
<dbReference type="Gene3D" id="3.90.79.10">
    <property type="entry name" value="Nucleoside Triphosphate Pyrophosphohydrolase"/>
    <property type="match status" value="1"/>
</dbReference>
<keyword evidence="10" id="KW-1185">Reference proteome</keyword>
<dbReference type="PANTHER" id="PTHR11839:SF18">
    <property type="entry name" value="NUDIX HYDROLASE DOMAIN-CONTAINING PROTEIN"/>
    <property type="match status" value="1"/>
</dbReference>
<proteinExistence type="inferred from homology"/>
<dbReference type="GO" id="GO:0019693">
    <property type="term" value="P:ribose phosphate metabolic process"/>
    <property type="evidence" value="ECO:0007669"/>
    <property type="project" value="TreeGrafter"/>
</dbReference>
<gene>
    <name evidence="9" type="ORF">GCM10011511_20140</name>
</gene>
<organism evidence="9 10">
    <name type="scientific">Puia dinghuensis</name>
    <dbReference type="NCBI Taxonomy" id="1792502"/>
    <lineage>
        <taxon>Bacteria</taxon>
        <taxon>Pseudomonadati</taxon>
        <taxon>Bacteroidota</taxon>
        <taxon>Chitinophagia</taxon>
        <taxon>Chitinophagales</taxon>
        <taxon>Chitinophagaceae</taxon>
        <taxon>Puia</taxon>
    </lineage>
</organism>
<evidence type="ECO:0000256" key="1">
    <source>
        <dbReference type="ARBA" id="ARBA00000847"/>
    </source>
</evidence>
<keyword evidence="5" id="KW-0378">Hydrolase</keyword>
<dbReference type="InterPro" id="IPR015797">
    <property type="entry name" value="NUDIX_hydrolase-like_dom_sf"/>
</dbReference>
<accession>A0A8J2UC62</accession>
<comment type="cofactor">
    <cofactor evidence="2">
        <name>Mg(2+)</name>
        <dbReference type="ChEBI" id="CHEBI:18420"/>
    </cofactor>
</comment>
<dbReference type="InterPro" id="IPR000086">
    <property type="entry name" value="NUDIX_hydrolase_dom"/>
</dbReference>
<dbReference type="Pfam" id="PF00293">
    <property type="entry name" value="NUDIX"/>
    <property type="match status" value="1"/>
</dbReference>
<evidence type="ECO:0000256" key="5">
    <source>
        <dbReference type="ARBA" id="ARBA00022801"/>
    </source>
</evidence>
<comment type="similarity">
    <text evidence="3">Belongs to the Nudix hydrolase family. NudK subfamily.</text>
</comment>
<evidence type="ECO:0000256" key="6">
    <source>
        <dbReference type="ARBA" id="ARBA00032162"/>
    </source>
</evidence>
<dbReference type="AlphaFoldDB" id="A0A8J2UC62"/>
<comment type="caution">
    <text evidence="9">The sequence shown here is derived from an EMBL/GenBank/DDBJ whole genome shotgun (WGS) entry which is preliminary data.</text>
</comment>
<comment type="catalytic activity">
    <reaction evidence="1">
        <text>GDP-alpha-D-mannose + H2O = alpha-D-mannose 1-phosphate + GMP + 2 H(+)</text>
        <dbReference type="Rhea" id="RHEA:27978"/>
        <dbReference type="ChEBI" id="CHEBI:15377"/>
        <dbReference type="ChEBI" id="CHEBI:15378"/>
        <dbReference type="ChEBI" id="CHEBI:57527"/>
        <dbReference type="ChEBI" id="CHEBI:58115"/>
        <dbReference type="ChEBI" id="CHEBI:58409"/>
    </reaction>
</comment>
<dbReference type="GO" id="GO:0016787">
    <property type="term" value="F:hydrolase activity"/>
    <property type="evidence" value="ECO:0007669"/>
    <property type="project" value="UniProtKB-KW"/>
</dbReference>
<reference evidence="9" key="2">
    <citation type="submission" date="2020-09" db="EMBL/GenBank/DDBJ databases">
        <authorList>
            <person name="Sun Q."/>
            <person name="Zhou Y."/>
        </authorList>
    </citation>
    <scope>NUCLEOTIDE SEQUENCE</scope>
    <source>
        <strain evidence="9">CGMCC 1.15448</strain>
    </source>
</reference>
<evidence type="ECO:0000259" key="8">
    <source>
        <dbReference type="PROSITE" id="PS51462"/>
    </source>
</evidence>
<dbReference type="Proteomes" id="UP000607559">
    <property type="component" value="Unassembled WGS sequence"/>
</dbReference>
<feature type="domain" description="Nudix hydrolase" evidence="8">
    <location>
        <begin position="41"/>
        <end position="172"/>
    </location>
</feature>
<evidence type="ECO:0000256" key="4">
    <source>
        <dbReference type="ARBA" id="ARBA00016377"/>
    </source>
</evidence>
<evidence type="ECO:0000313" key="9">
    <source>
        <dbReference type="EMBL" id="GGA96818.1"/>
    </source>
</evidence>
<reference evidence="9" key="1">
    <citation type="journal article" date="2014" name="Int. J. Syst. Evol. Microbiol.">
        <title>Complete genome sequence of Corynebacterium casei LMG S-19264T (=DSM 44701T), isolated from a smear-ripened cheese.</title>
        <authorList>
            <consortium name="US DOE Joint Genome Institute (JGI-PGF)"/>
            <person name="Walter F."/>
            <person name="Albersmeier A."/>
            <person name="Kalinowski J."/>
            <person name="Ruckert C."/>
        </authorList>
    </citation>
    <scope>NUCLEOTIDE SEQUENCE</scope>
    <source>
        <strain evidence="9">CGMCC 1.15448</strain>
    </source>
</reference>
<dbReference type="EMBL" id="BMJC01000002">
    <property type="protein sequence ID" value="GGA96818.1"/>
    <property type="molecule type" value="Genomic_DNA"/>
</dbReference>
<evidence type="ECO:0000256" key="2">
    <source>
        <dbReference type="ARBA" id="ARBA00001946"/>
    </source>
</evidence>
<evidence type="ECO:0000256" key="7">
    <source>
        <dbReference type="ARBA" id="ARBA00032272"/>
    </source>
</evidence>
<evidence type="ECO:0000313" key="10">
    <source>
        <dbReference type="Proteomes" id="UP000607559"/>
    </source>
</evidence>
<dbReference type="RefSeq" id="WP_188931124.1">
    <property type="nucleotide sequence ID" value="NZ_BMJC01000002.1"/>
</dbReference>
<dbReference type="GO" id="GO:0006753">
    <property type="term" value="P:nucleoside phosphate metabolic process"/>
    <property type="evidence" value="ECO:0007669"/>
    <property type="project" value="TreeGrafter"/>
</dbReference>
<dbReference type="SUPFAM" id="SSF55811">
    <property type="entry name" value="Nudix"/>
    <property type="match status" value="1"/>
</dbReference>
<dbReference type="PROSITE" id="PS51462">
    <property type="entry name" value="NUDIX"/>
    <property type="match status" value="1"/>
</dbReference>